<reference evidence="1" key="1">
    <citation type="submission" date="2018-05" db="EMBL/GenBank/DDBJ databases">
        <authorList>
            <person name="Lanie J.A."/>
            <person name="Ng W.-L."/>
            <person name="Kazmierczak K.M."/>
            <person name="Andrzejewski T.M."/>
            <person name="Davidsen T.M."/>
            <person name="Wayne K.J."/>
            <person name="Tettelin H."/>
            <person name="Glass J.I."/>
            <person name="Rusch D."/>
            <person name="Podicherti R."/>
            <person name="Tsui H.-C.T."/>
            <person name="Winkler M.E."/>
        </authorList>
    </citation>
    <scope>NUCLEOTIDE SEQUENCE</scope>
</reference>
<organism evidence="1">
    <name type="scientific">marine metagenome</name>
    <dbReference type="NCBI Taxonomy" id="408172"/>
    <lineage>
        <taxon>unclassified sequences</taxon>
        <taxon>metagenomes</taxon>
        <taxon>ecological metagenomes</taxon>
    </lineage>
</organism>
<protein>
    <recommendedName>
        <fullName evidence="2">Sulfatase N-terminal domain-containing protein</fullName>
    </recommendedName>
</protein>
<name>A0A382ZVI5_9ZZZZ</name>
<dbReference type="AlphaFoldDB" id="A0A382ZVI5"/>
<sequence>MGTHRQGFIGALALVTAILATASVVHAQAPVDAPKPNVVIVFVDDLGWKDLGCYGSSFYET</sequence>
<accession>A0A382ZVI5</accession>
<feature type="non-terminal residue" evidence="1">
    <location>
        <position position="61"/>
    </location>
</feature>
<gene>
    <name evidence="1" type="ORF">METZ01_LOCUS452520</name>
</gene>
<evidence type="ECO:0000313" key="1">
    <source>
        <dbReference type="EMBL" id="SVD99666.1"/>
    </source>
</evidence>
<proteinExistence type="predicted"/>
<dbReference type="Gene3D" id="3.40.720.10">
    <property type="entry name" value="Alkaline Phosphatase, subunit A"/>
    <property type="match status" value="1"/>
</dbReference>
<dbReference type="EMBL" id="UINC01187118">
    <property type="protein sequence ID" value="SVD99666.1"/>
    <property type="molecule type" value="Genomic_DNA"/>
</dbReference>
<dbReference type="SUPFAM" id="SSF53649">
    <property type="entry name" value="Alkaline phosphatase-like"/>
    <property type="match status" value="1"/>
</dbReference>
<dbReference type="InterPro" id="IPR017850">
    <property type="entry name" value="Alkaline_phosphatase_core_sf"/>
</dbReference>
<evidence type="ECO:0008006" key="2">
    <source>
        <dbReference type="Google" id="ProtNLM"/>
    </source>
</evidence>